<sequence length="192" mass="21263">MERTRPHSALKALKQGYFAAGGGVNVHVCNLALQASFDAFGIAAVDPAGRNLLVLLRGDESSSMAEKARIAAYIYAKMASLQVVETQNGRFKNLDQTVAGIQRLRRYCGIVWSYYSMTYGDKRGELDDLEDFDLIRATLIPWRVAHGRSDGRPVDADPVCMIEELSTKGMFGLSESVEEPPEAPWNYNLKTN</sequence>
<comment type="caution">
    <text evidence="1">The sequence shown here is derived from an EMBL/GenBank/DDBJ whole genome shotgun (WGS) entry which is preliminary data.</text>
</comment>
<reference evidence="1" key="1">
    <citation type="submission" date="2020-12" db="EMBL/GenBank/DDBJ databases">
        <title>Genome public.</title>
        <authorList>
            <person name="Sun Q."/>
        </authorList>
    </citation>
    <scope>NUCLEOTIDE SEQUENCE</scope>
    <source>
        <strain evidence="1">CCM 8863</strain>
    </source>
</reference>
<accession>A0A934M7B3</accession>
<evidence type="ECO:0000313" key="2">
    <source>
        <dbReference type="Proteomes" id="UP000645966"/>
    </source>
</evidence>
<keyword evidence="2" id="KW-1185">Reference proteome</keyword>
<dbReference type="EMBL" id="JAEIOS010000011">
    <property type="protein sequence ID" value="MBI8989419.1"/>
    <property type="molecule type" value="Genomic_DNA"/>
</dbReference>
<dbReference type="Proteomes" id="UP000645966">
    <property type="component" value="Unassembled WGS sequence"/>
</dbReference>
<protein>
    <submittedName>
        <fullName evidence="1">Uncharacterized protein</fullName>
    </submittedName>
</protein>
<dbReference type="AlphaFoldDB" id="A0A934M7B3"/>
<gene>
    <name evidence="1" type="ORF">JDV75_06550</name>
</gene>
<evidence type="ECO:0000313" key="1">
    <source>
        <dbReference type="EMBL" id="MBI8989419.1"/>
    </source>
</evidence>
<proteinExistence type="predicted"/>
<name>A0A934M7B3_9CORY</name>
<organism evidence="1 2">
    <name type="scientific">Corynebacterium meridianum</name>
    <dbReference type="NCBI Taxonomy" id="2765363"/>
    <lineage>
        <taxon>Bacteria</taxon>
        <taxon>Bacillati</taxon>
        <taxon>Actinomycetota</taxon>
        <taxon>Actinomycetes</taxon>
        <taxon>Mycobacteriales</taxon>
        <taxon>Corynebacteriaceae</taxon>
        <taxon>Corynebacterium</taxon>
    </lineage>
</organism>